<organism evidence="5 6">
    <name type="scientific">Celerinatantimonas yamalensis</name>
    <dbReference type="NCBI Taxonomy" id="559956"/>
    <lineage>
        <taxon>Bacteria</taxon>
        <taxon>Pseudomonadati</taxon>
        <taxon>Pseudomonadota</taxon>
        <taxon>Gammaproteobacteria</taxon>
        <taxon>Celerinatantimonadaceae</taxon>
        <taxon>Celerinatantimonas</taxon>
    </lineage>
</organism>
<gene>
    <name evidence="5" type="ORF">ABUE30_10715</name>
</gene>
<dbReference type="InterPro" id="IPR001789">
    <property type="entry name" value="Sig_transdc_resp-reg_receiver"/>
</dbReference>
<evidence type="ECO:0000259" key="2">
    <source>
        <dbReference type="PROSITE" id="PS50110"/>
    </source>
</evidence>
<dbReference type="CDD" id="cd00156">
    <property type="entry name" value="REC"/>
    <property type="match status" value="1"/>
</dbReference>
<dbReference type="InterPro" id="IPR035919">
    <property type="entry name" value="EAL_sf"/>
</dbReference>
<dbReference type="InterPro" id="IPR001633">
    <property type="entry name" value="EAL_dom"/>
</dbReference>
<dbReference type="PROSITE" id="PS50110">
    <property type="entry name" value="RESPONSE_REGULATORY"/>
    <property type="match status" value="1"/>
</dbReference>
<dbReference type="CDD" id="cd01948">
    <property type="entry name" value="EAL"/>
    <property type="match status" value="1"/>
</dbReference>
<feature type="domain" description="EAL" evidence="3">
    <location>
        <begin position="313"/>
        <end position="563"/>
    </location>
</feature>
<proteinExistence type="predicted"/>
<dbReference type="Gene3D" id="3.40.50.2300">
    <property type="match status" value="1"/>
</dbReference>
<reference evidence="5 6" key="1">
    <citation type="journal article" date="2013" name="Int. J. Syst. Evol. Microbiol.">
        <title>Celerinatantimonas yamalensis sp. nov., a cold-adapted diazotrophic bacterium from a cold permafrost brine.</title>
        <authorList>
            <person name="Shcherbakova V."/>
            <person name="Chuvilskaya N."/>
            <person name="Rivkina E."/>
            <person name="Demidov N."/>
            <person name="Uchaeva V."/>
            <person name="Suetin S."/>
            <person name="Suzina N."/>
            <person name="Gilichinsky D."/>
        </authorList>
    </citation>
    <scope>NUCLEOTIDE SEQUENCE [LARGE SCALE GENOMIC DNA]</scope>
    <source>
        <strain evidence="5 6">C7</strain>
    </source>
</reference>
<dbReference type="InterPro" id="IPR043128">
    <property type="entry name" value="Rev_trsase/Diguanyl_cyclase"/>
</dbReference>
<evidence type="ECO:0000259" key="4">
    <source>
        <dbReference type="PROSITE" id="PS50887"/>
    </source>
</evidence>
<feature type="modified residue" description="4-aspartylphosphate" evidence="1">
    <location>
        <position position="53"/>
    </location>
</feature>
<dbReference type="NCBIfam" id="TIGR00254">
    <property type="entry name" value="GGDEF"/>
    <property type="match status" value="1"/>
</dbReference>
<dbReference type="SUPFAM" id="SSF55073">
    <property type="entry name" value="Nucleotide cyclase"/>
    <property type="match status" value="1"/>
</dbReference>
<evidence type="ECO:0000256" key="1">
    <source>
        <dbReference type="PROSITE-ProRule" id="PRU00169"/>
    </source>
</evidence>
<dbReference type="EMBL" id="JBEQCT010000004">
    <property type="protein sequence ID" value="MFM2485523.1"/>
    <property type="molecule type" value="Genomic_DNA"/>
</dbReference>
<dbReference type="Pfam" id="PF00072">
    <property type="entry name" value="Response_reg"/>
    <property type="match status" value="1"/>
</dbReference>
<evidence type="ECO:0000313" key="5">
    <source>
        <dbReference type="EMBL" id="MFM2485523.1"/>
    </source>
</evidence>
<dbReference type="Pfam" id="PF00990">
    <property type="entry name" value="GGDEF"/>
    <property type="match status" value="1"/>
</dbReference>
<keyword evidence="6" id="KW-1185">Reference proteome</keyword>
<dbReference type="Pfam" id="PF00563">
    <property type="entry name" value="EAL"/>
    <property type="match status" value="1"/>
</dbReference>
<dbReference type="InterPro" id="IPR029787">
    <property type="entry name" value="Nucleotide_cyclase"/>
</dbReference>
<dbReference type="PROSITE" id="PS50887">
    <property type="entry name" value="GGDEF"/>
    <property type="match status" value="1"/>
</dbReference>
<dbReference type="SMART" id="SM00052">
    <property type="entry name" value="EAL"/>
    <property type="match status" value="1"/>
</dbReference>
<dbReference type="InterPro" id="IPR000160">
    <property type="entry name" value="GGDEF_dom"/>
</dbReference>
<dbReference type="InterPro" id="IPR011006">
    <property type="entry name" value="CheY-like_superfamily"/>
</dbReference>
<evidence type="ECO:0000313" key="6">
    <source>
        <dbReference type="Proteomes" id="UP001629953"/>
    </source>
</evidence>
<dbReference type="SMART" id="SM00267">
    <property type="entry name" value="GGDEF"/>
    <property type="match status" value="1"/>
</dbReference>
<sequence length="563" mass="63639">MHILIVDDDAVDRQELRRILCSAQEPREIEEASSVEEALTLLNTCHFDVILLDYSLPGRDGMDLLKELRLKDVHQSSAILMISVSEDESIALMSLQAGAQDFLTKSDMNAPRLNRAIQHAQTRFKLEQKLRVSYDKIKRIAEVDSLTELANRYLFNQHLNDALLRHKDSTHHFALILLDLDHFKYINDYHGHSIGDKLLFQVAQRISACLRSNELPSRIGGDEFAILVEKLSTPADATLVATRILDAMKTPYQVDGLSINTGTSIGIAWQSDPLISANDIFKHADIALYQAKHQGRHQACFFHDELQTKFSHRYQLETQLRQAIELQQFVMHYQPIYTTSSQTIVGFEALIRWTQNSRIISPAEFIPIAEQSGLIHRIGQYVIAQSILQLSIWNSQIEQPLTMAINISAVQLNDDTLANFIKHCLHIHQIQPEQITIELTETALIGDRTNQTESIMALNRLGCRIALDDFGTGFSSISHLRQFPIHIVKIDRSLMPSSPKDHKAQALIQGLVLMLTALDLKMVAEGIETLEHVTLCQQLGIHNMQGYYLAKPNHADVISTFIG</sequence>
<name>A0ABW9G8Z8_9GAMM</name>
<dbReference type="Gene3D" id="3.30.70.270">
    <property type="match status" value="1"/>
</dbReference>
<accession>A0ABW9G8Z8</accession>
<dbReference type="PANTHER" id="PTHR44757:SF2">
    <property type="entry name" value="BIOFILM ARCHITECTURE MAINTENANCE PROTEIN MBAA"/>
    <property type="match status" value="1"/>
</dbReference>
<dbReference type="RefSeq" id="WP_408623758.1">
    <property type="nucleotide sequence ID" value="NZ_JBEQCT010000004.1"/>
</dbReference>
<dbReference type="SUPFAM" id="SSF52172">
    <property type="entry name" value="CheY-like"/>
    <property type="match status" value="1"/>
</dbReference>
<protein>
    <submittedName>
        <fullName evidence="5">EAL domain-containing protein</fullName>
    </submittedName>
</protein>
<dbReference type="PANTHER" id="PTHR44757">
    <property type="entry name" value="DIGUANYLATE CYCLASE DGCP"/>
    <property type="match status" value="1"/>
</dbReference>
<dbReference type="SMART" id="SM00448">
    <property type="entry name" value="REC"/>
    <property type="match status" value="1"/>
</dbReference>
<dbReference type="Proteomes" id="UP001629953">
    <property type="component" value="Unassembled WGS sequence"/>
</dbReference>
<dbReference type="Gene3D" id="3.20.20.450">
    <property type="entry name" value="EAL domain"/>
    <property type="match status" value="1"/>
</dbReference>
<evidence type="ECO:0000259" key="3">
    <source>
        <dbReference type="PROSITE" id="PS50883"/>
    </source>
</evidence>
<dbReference type="SUPFAM" id="SSF141868">
    <property type="entry name" value="EAL domain-like"/>
    <property type="match status" value="1"/>
</dbReference>
<dbReference type="InterPro" id="IPR052155">
    <property type="entry name" value="Biofilm_reg_signaling"/>
</dbReference>
<feature type="domain" description="GGDEF" evidence="4">
    <location>
        <begin position="171"/>
        <end position="304"/>
    </location>
</feature>
<dbReference type="CDD" id="cd01949">
    <property type="entry name" value="GGDEF"/>
    <property type="match status" value="1"/>
</dbReference>
<feature type="domain" description="Response regulatory" evidence="2">
    <location>
        <begin position="2"/>
        <end position="120"/>
    </location>
</feature>
<keyword evidence="1" id="KW-0597">Phosphoprotein</keyword>
<dbReference type="PROSITE" id="PS50883">
    <property type="entry name" value="EAL"/>
    <property type="match status" value="1"/>
</dbReference>
<comment type="caution">
    <text evidence="5">The sequence shown here is derived from an EMBL/GenBank/DDBJ whole genome shotgun (WGS) entry which is preliminary data.</text>
</comment>